<accession>A0A2K1K435</accession>
<dbReference type="RefSeq" id="XP_024383848.1">
    <property type="nucleotide sequence ID" value="XM_024528080.2"/>
</dbReference>
<dbReference type="GO" id="GO:0031369">
    <property type="term" value="F:translation initiation factor binding"/>
    <property type="evidence" value="ECO:0000318"/>
    <property type="project" value="GO_Central"/>
</dbReference>
<dbReference type="EnsemblPlants" id="Pp3c9_21420V3.2">
    <property type="protein sequence ID" value="Pp3c9_21420V3.2"/>
    <property type="gene ID" value="Pp3c9_21420"/>
</dbReference>
<dbReference type="InterPro" id="IPR038506">
    <property type="entry name" value="GLE1-like_sf"/>
</dbReference>
<dbReference type="OrthoDB" id="420884at2759"/>
<dbReference type="PANTHER" id="PTHR12960">
    <property type="entry name" value="GLE-1-RELATED"/>
    <property type="match status" value="1"/>
</dbReference>
<dbReference type="PaxDb" id="3218-PP1S316_12V6.1"/>
<evidence type="ECO:0000313" key="13">
    <source>
        <dbReference type="EnsemblPlants" id="Pp3c9_21420V3.1"/>
    </source>
</evidence>
<dbReference type="PANTHER" id="PTHR12960:SF0">
    <property type="entry name" value="MRNA EXPORT FACTOR GLE1"/>
    <property type="match status" value="1"/>
</dbReference>
<dbReference type="EMBL" id="ABEU02000009">
    <property type="protein sequence ID" value="PNR48543.1"/>
    <property type="molecule type" value="Genomic_DNA"/>
</dbReference>
<dbReference type="OMA" id="VPANIHS"/>
<reference evidence="12 14" key="2">
    <citation type="journal article" date="2018" name="Plant J.">
        <title>The Physcomitrella patens chromosome-scale assembly reveals moss genome structure and evolution.</title>
        <authorList>
            <person name="Lang D."/>
            <person name="Ullrich K.K."/>
            <person name="Murat F."/>
            <person name="Fuchs J."/>
            <person name="Jenkins J."/>
            <person name="Haas F.B."/>
            <person name="Piednoel M."/>
            <person name="Gundlach H."/>
            <person name="Van Bel M."/>
            <person name="Meyberg R."/>
            <person name="Vives C."/>
            <person name="Morata J."/>
            <person name="Symeonidi A."/>
            <person name="Hiss M."/>
            <person name="Muchero W."/>
            <person name="Kamisugi Y."/>
            <person name="Saleh O."/>
            <person name="Blanc G."/>
            <person name="Decker E.L."/>
            <person name="van Gessel N."/>
            <person name="Grimwood J."/>
            <person name="Hayes R.D."/>
            <person name="Graham S.W."/>
            <person name="Gunter L.E."/>
            <person name="McDaniel S.F."/>
            <person name="Hoernstein S.N.W."/>
            <person name="Larsson A."/>
            <person name="Li F.W."/>
            <person name="Perroud P.F."/>
            <person name="Phillips J."/>
            <person name="Ranjan P."/>
            <person name="Rokshar D.S."/>
            <person name="Rothfels C.J."/>
            <person name="Schneider L."/>
            <person name="Shu S."/>
            <person name="Stevenson D.W."/>
            <person name="Thummler F."/>
            <person name="Tillich M."/>
            <person name="Villarreal Aguilar J.C."/>
            <person name="Widiez T."/>
            <person name="Wong G.K."/>
            <person name="Wymore A."/>
            <person name="Zhang Y."/>
            <person name="Zimmer A.D."/>
            <person name="Quatrano R.S."/>
            <person name="Mayer K.F.X."/>
            <person name="Goodstein D."/>
            <person name="Casacuberta J.M."/>
            <person name="Vandepoele K."/>
            <person name="Reski R."/>
            <person name="Cuming A.C."/>
            <person name="Tuskan G.A."/>
            <person name="Maumus F."/>
            <person name="Salse J."/>
            <person name="Schmutz J."/>
            <person name="Rensing S.A."/>
        </authorList>
    </citation>
    <scope>NUCLEOTIDE SEQUENCE [LARGE SCALE GENOMIC DNA]</scope>
    <source>
        <strain evidence="13 14">cv. Gransden 2004</strain>
    </source>
</reference>
<organism evidence="12">
    <name type="scientific">Physcomitrium patens</name>
    <name type="common">Spreading-leaved earth moss</name>
    <name type="synonym">Physcomitrella patens</name>
    <dbReference type="NCBI Taxonomy" id="3218"/>
    <lineage>
        <taxon>Eukaryota</taxon>
        <taxon>Viridiplantae</taxon>
        <taxon>Streptophyta</taxon>
        <taxon>Embryophyta</taxon>
        <taxon>Bryophyta</taxon>
        <taxon>Bryophytina</taxon>
        <taxon>Bryopsida</taxon>
        <taxon>Funariidae</taxon>
        <taxon>Funariales</taxon>
        <taxon>Funariaceae</taxon>
        <taxon>Physcomitrium</taxon>
    </lineage>
</organism>
<keyword evidence="3" id="KW-0813">Transport</keyword>
<evidence type="ECO:0000256" key="4">
    <source>
        <dbReference type="ARBA" id="ARBA00022816"/>
    </source>
</evidence>
<dbReference type="AlphaFoldDB" id="A0A2K1K435"/>
<comment type="similarity">
    <text evidence="2">Belongs to the GLE1 family.</text>
</comment>
<evidence type="ECO:0000313" key="12">
    <source>
        <dbReference type="EMBL" id="PNR48543.1"/>
    </source>
</evidence>
<feature type="region of interest" description="Disordered" evidence="11">
    <location>
        <begin position="1"/>
        <end position="41"/>
    </location>
</feature>
<feature type="compositionally biased region" description="Low complexity" evidence="11">
    <location>
        <begin position="1"/>
        <end position="16"/>
    </location>
</feature>
<feature type="compositionally biased region" description="Low complexity" evidence="11">
    <location>
        <begin position="29"/>
        <end position="40"/>
    </location>
</feature>
<reference evidence="12 14" key="1">
    <citation type="journal article" date="2008" name="Science">
        <title>The Physcomitrella genome reveals evolutionary insights into the conquest of land by plants.</title>
        <authorList>
            <person name="Rensing S."/>
            <person name="Lang D."/>
            <person name="Zimmer A."/>
            <person name="Terry A."/>
            <person name="Salamov A."/>
            <person name="Shapiro H."/>
            <person name="Nishiyama T."/>
            <person name="Perroud P.-F."/>
            <person name="Lindquist E."/>
            <person name="Kamisugi Y."/>
            <person name="Tanahashi T."/>
            <person name="Sakakibara K."/>
            <person name="Fujita T."/>
            <person name="Oishi K."/>
            <person name="Shin-I T."/>
            <person name="Kuroki Y."/>
            <person name="Toyoda A."/>
            <person name="Suzuki Y."/>
            <person name="Hashimoto A."/>
            <person name="Yamaguchi K."/>
            <person name="Sugano A."/>
            <person name="Kohara Y."/>
            <person name="Fujiyama A."/>
            <person name="Anterola A."/>
            <person name="Aoki S."/>
            <person name="Ashton N."/>
            <person name="Barbazuk W.B."/>
            <person name="Barker E."/>
            <person name="Bennetzen J."/>
            <person name="Bezanilla M."/>
            <person name="Blankenship R."/>
            <person name="Cho S.H."/>
            <person name="Dutcher S."/>
            <person name="Estelle M."/>
            <person name="Fawcett J.A."/>
            <person name="Gundlach H."/>
            <person name="Hanada K."/>
            <person name="Heyl A."/>
            <person name="Hicks K.A."/>
            <person name="Hugh J."/>
            <person name="Lohr M."/>
            <person name="Mayer K."/>
            <person name="Melkozernov A."/>
            <person name="Murata T."/>
            <person name="Nelson D."/>
            <person name="Pils B."/>
            <person name="Prigge M."/>
            <person name="Reiss B."/>
            <person name="Renner T."/>
            <person name="Rombauts S."/>
            <person name="Rushton P."/>
            <person name="Sanderfoot A."/>
            <person name="Schween G."/>
            <person name="Shiu S.-H."/>
            <person name="Stueber K."/>
            <person name="Theodoulou F.L."/>
            <person name="Tu H."/>
            <person name="Van de Peer Y."/>
            <person name="Verrier P.J."/>
            <person name="Waters E."/>
            <person name="Wood A."/>
            <person name="Yang L."/>
            <person name="Cove D."/>
            <person name="Cuming A."/>
            <person name="Hasebe M."/>
            <person name="Lucas S."/>
            <person name="Mishler D.B."/>
            <person name="Reski R."/>
            <person name="Grigoriev I."/>
            <person name="Quatrano R.S."/>
            <person name="Boore J.L."/>
        </authorList>
    </citation>
    <scope>NUCLEOTIDE SEQUENCE [LARGE SCALE GENOMIC DNA]</scope>
    <source>
        <strain evidence="13 14">cv. Gransden 2004</strain>
    </source>
</reference>
<name>A0A2K1K435_PHYPA</name>
<dbReference type="GO" id="GO:0015031">
    <property type="term" value="P:protein transport"/>
    <property type="evidence" value="ECO:0007669"/>
    <property type="project" value="UniProtKB-KW"/>
</dbReference>
<dbReference type="GO" id="GO:0016973">
    <property type="term" value="P:poly(A)+ mRNA export from nucleus"/>
    <property type="evidence" value="ECO:0000318"/>
    <property type="project" value="GO_Central"/>
</dbReference>
<gene>
    <name evidence="13" type="primary">LOC112286319</name>
    <name evidence="12" type="ORF">PHYPA_013020</name>
</gene>
<keyword evidence="8" id="KW-0539">Nucleus</keyword>
<dbReference type="GeneID" id="112286319"/>
<evidence type="ECO:0000256" key="2">
    <source>
        <dbReference type="ARBA" id="ARBA00011056"/>
    </source>
</evidence>
<feature type="region of interest" description="Disordered" evidence="11">
    <location>
        <begin position="334"/>
        <end position="383"/>
    </location>
</feature>
<evidence type="ECO:0000256" key="5">
    <source>
        <dbReference type="ARBA" id="ARBA00022927"/>
    </source>
</evidence>
<keyword evidence="14" id="KW-1185">Reference proteome</keyword>
<dbReference type="GO" id="GO:0005737">
    <property type="term" value="C:cytoplasm"/>
    <property type="evidence" value="ECO:0000318"/>
    <property type="project" value="GO_Central"/>
</dbReference>
<dbReference type="EnsemblPlants" id="Pp3c9_21420V3.1">
    <property type="protein sequence ID" value="Pp3c9_21420V3.1"/>
    <property type="gene ID" value="Pp3c9_21420"/>
</dbReference>
<evidence type="ECO:0000256" key="9">
    <source>
        <dbReference type="ARBA" id="ARBA00026227"/>
    </source>
</evidence>
<evidence type="ECO:0000256" key="11">
    <source>
        <dbReference type="SAM" id="MobiDB-lite"/>
    </source>
</evidence>
<reference evidence="13" key="3">
    <citation type="submission" date="2020-12" db="UniProtKB">
        <authorList>
            <consortium name="EnsemblPlants"/>
        </authorList>
    </citation>
    <scope>IDENTIFICATION</scope>
</reference>
<dbReference type="Gramene" id="Pp3c9_21420V3.2">
    <property type="protein sequence ID" value="Pp3c9_21420V3.2"/>
    <property type="gene ID" value="Pp3c9_21420"/>
</dbReference>
<evidence type="ECO:0000256" key="7">
    <source>
        <dbReference type="ARBA" id="ARBA00023132"/>
    </source>
</evidence>
<evidence type="ECO:0000256" key="1">
    <source>
        <dbReference type="ARBA" id="ARBA00004567"/>
    </source>
</evidence>
<evidence type="ECO:0000313" key="14">
    <source>
        <dbReference type="Proteomes" id="UP000006727"/>
    </source>
</evidence>
<dbReference type="InterPro" id="IPR012476">
    <property type="entry name" value="GLE1"/>
</dbReference>
<dbReference type="GO" id="GO:0005543">
    <property type="term" value="F:phospholipid binding"/>
    <property type="evidence" value="ECO:0000318"/>
    <property type="project" value="GO_Central"/>
</dbReference>
<keyword evidence="5" id="KW-0653">Protein transport</keyword>
<protein>
    <recommendedName>
        <fullName evidence="9">mRNA export factor GLE1</fullName>
    </recommendedName>
    <alternativeName>
        <fullName evidence="10">Nucleoporin GLE1</fullName>
    </alternativeName>
</protein>
<feature type="compositionally biased region" description="Basic and acidic residues" evidence="11">
    <location>
        <begin position="338"/>
        <end position="370"/>
    </location>
</feature>
<dbReference type="Gene3D" id="1.25.40.510">
    <property type="entry name" value="GLE1-like"/>
    <property type="match status" value="1"/>
</dbReference>
<dbReference type="GO" id="GO:0000822">
    <property type="term" value="F:inositol hexakisphosphate binding"/>
    <property type="evidence" value="ECO:0000318"/>
    <property type="project" value="GO_Central"/>
</dbReference>
<sequence>MFSSSGSPNGLSSHRSPPYASRATPAPESPGVSPGVSPGGRLQLILKSPYKSKVVSVVEKFVDPSPDWTLQDLQSELDVISTRYTSTVALDNEPPPSTAKGISWRELSVTADFGRTNAPFRMRAFDSDSETESSDDELNSPAPASSNRVNGVGVGKDDHIRHANSKGSEELLVVVKDDVRESSPLLARTGYVESALLELERERHSRVQEEFRKRRLLLDNALREEVQREAALLARVEKEKEAKCELARRSDKQDQRQIAELRDEHLSALQRDHELRSQFEARQIRKEAAEEEARRQEIAAREERERQAKAKIQLAKEKAEAEAAKRKAQADAAAAAALKREEDQKAKENLQQSAKEKDAHKENADQKESTSKATTGLKPKVAPSAAKLEESRLINLRAYEAVYAPLRTNPVQQKELKTYERQIIKHLQQIAATQQQVGIKSRDLLQFLNSSMGVPTQFLLVTLGAKLLSQCESQILKLPSFAFALAQVIVNVASQVPLLIDIVLAKLHEVCIFTVPKYYVFTKDQFENDAAYYKALGYREEDGKLESTDDYVARQAAYMTFYGAMIQTDVAGGKNPHGLAAGWAWVARFLNSIPADRNTASALEAFLKMAGFRLYQVYPKPFMRIMQAIVTEYIENLKKTGDGDARAVVSRLETFLHLQKYLQEPEGRKMPVTDVSSSLKA</sequence>
<dbReference type="Proteomes" id="UP000006727">
    <property type="component" value="Chromosome 9"/>
</dbReference>
<dbReference type="Gramene" id="Pp3c9_21420V3.1">
    <property type="protein sequence ID" value="Pp3c9_21420V3.1"/>
    <property type="gene ID" value="Pp3c9_21420"/>
</dbReference>
<dbReference type="STRING" id="3218.A0A2K1K435"/>
<proteinExistence type="inferred from homology"/>
<keyword evidence="7" id="KW-0906">Nuclear pore complex</keyword>
<dbReference type="Pfam" id="PF07817">
    <property type="entry name" value="GLE1"/>
    <property type="match status" value="1"/>
</dbReference>
<evidence type="ECO:0000256" key="8">
    <source>
        <dbReference type="ARBA" id="ARBA00023242"/>
    </source>
</evidence>
<feature type="region of interest" description="Disordered" evidence="11">
    <location>
        <begin position="126"/>
        <end position="155"/>
    </location>
</feature>
<evidence type="ECO:0000256" key="6">
    <source>
        <dbReference type="ARBA" id="ARBA00023010"/>
    </source>
</evidence>
<dbReference type="GO" id="GO:0044614">
    <property type="term" value="C:nuclear pore cytoplasmic filaments"/>
    <property type="evidence" value="ECO:0000318"/>
    <property type="project" value="GO_Central"/>
</dbReference>
<feature type="compositionally biased region" description="Acidic residues" evidence="11">
    <location>
        <begin position="127"/>
        <end position="138"/>
    </location>
</feature>
<keyword evidence="4" id="KW-0509">mRNA transport</keyword>
<keyword evidence="6" id="KW-0811">Translocation</keyword>
<evidence type="ECO:0000256" key="10">
    <source>
        <dbReference type="ARBA" id="ARBA00029983"/>
    </source>
</evidence>
<evidence type="ECO:0000256" key="3">
    <source>
        <dbReference type="ARBA" id="ARBA00022448"/>
    </source>
</evidence>
<dbReference type="FunFam" id="1.25.40.510:FF:000002">
    <property type="entry name" value="Protein GLE1"/>
    <property type="match status" value="1"/>
</dbReference>
<comment type="subcellular location">
    <subcellularLocation>
        <location evidence="1">Nucleus</location>
        <location evidence="1">Nuclear pore complex</location>
    </subcellularLocation>
</comment>